<dbReference type="EMBL" id="NMUH01001999">
    <property type="protein sequence ID" value="MQL97073.1"/>
    <property type="molecule type" value="Genomic_DNA"/>
</dbReference>
<reference evidence="1" key="1">
    <citation type="submission" date="2017-07" db="EMBL/GenBank/DDBJ databases">
        <title>Taro Niue Genome Assembly and Annotation.</title>
        <authorList>
            <person name="Atibalentja N."/>
            <person name="Keating K."/>
            <person name="Fields C.J."/>
        </authorList>
    </citation>
    <scope>NUCLEOTIDE SEQUENCE</scope>
    <source>
        <strain evidence="1">Niue_2</strain>
        <tissue evidence="1">Leaf</tissue>
    </source>
</reference>
<evidence type="ECO:0000313" key="2">
    <source>
        <dbReference type="Proteomes" id="UP000652761"/>
    </source>
</evidence>
<protein>
    <submittedName>
        <fullName evidence="1">Uncharacterized protein</fullName>
    </submittedName>
</protein>
<proteinExistence type="predicted"/>
<organism evidence="1 2">
    <name type="scientific">Colocasia esculenta</name>
    <name type="common">Wild taro</name>
    <name type="synonym">Arum esculentum</name>
    <dbReference type="NCBI Taxonomy" id="4460"/>
    <lineage>
        <taxon>Eukaryota</taxon>
        <taxon>Viridiplantae</taxon>
        <taxon>Streptophyta</taxon>
        <taxon>Embryophyta</taxon>
        <taxon>Tracheophyta</taxon>
        <taxon>Spermatophyta</taxon>
        <taxon>Magnoliopsida</taxon>
        <taxon>Liliopsida</taxon>
        <taxon>Araceae</taxon>
        <taxon>Aroideae</taxon>
        <taxon>Colocasieae</taxon>
        <taxon>Colocasia</taxon>
    </lineage>
</organism>
<dbReference type="AlphaFoldDB" id="A0A843VY51"/>
<keyword evidence="2" id="KW-1185">Reference proteome</keyword>
<comment type="caution">
    <text evidence="1">The sequence shown here is derived from an EMBL/GenBank/DDBJ whole genome shotgun (WGS) entry which is preliminary data.</text>
</comment>
<dbReference type="Proteomes" id="UP000652761">
    <property type="component" value="Unassembled WGS sequence"/>
</dbReference>
<sequence length="154" mass="16657">MASGWGGCEGGGGVRCGELGRLRGEQGDSEASWFDCSRVTKRGVSALRVRVLIENADSEVGEPPGGAEGRVVSHWQATTVDHPSMQTVLSAAALPSPMVQKGSSGRCMAACTLGHTMHVHRTWRSCRGLKPRLSIMMEWLQEPYKLRGLPYHPN</sequence>
<evidence type="ECO:0000313" key="1">
    <source>
        <dbReference type="EMBL" id="MQL97073.1"/>
    </source>
</evidence>
<gene>
    <name evidence="1" type="ORF">Taro_029759</name>
</gene>
<accession>A0A843VY51</accession>
<name>A0A843VY51_COLES</name>